<organism evidence="2 4">
    <name type="scientific">Chitinophaga oryzae</name>
    <dbReference type="NCBI Taxonomy" id="2725414"/>
    <lineage>
        <taxon>Bacteria</taxon>
        <taxon>Pseudomonadati</taxon>
        <taxon>Bacteroidota</taxon>
        <taxon>Chitinophagia</taxon>
        <taxon>Chitinophagales</taxon>
        <taxon>Chitinophagaceae</taxon>
        <taxon>Chitinophaga</taxon>
    </lineage>
</organism>
<dbReference type="EMBL" id="CP051204">
    <property type="protein sequence ID" value="QJB41424.1"/>
    <property type="molecule type" value="Genomic_DNA"/>
</dbReference>
<keyword evidence="1" id="KW-0732">Signal</keyword>
<evidence type="ECO:0000313" key="2">
    <source>
        <dbReference type="EMBL" id="QJB34913.1"/>
    </source>
</evidence>
<dbReference type="Proteomes" id="UP000502421">
    <property type="component" value="Chromosome"/>
</dbReference>
<name>A0AAE6ZML6_9BACT</name>
<reference evidence="2" key="2">
    <citation type="submission" date="2020-09" db="EMBL/GenBank/DDBJ databases">
        <authorList>
            <person name="Kittiwongwattana C."/>
        </authorList>
    </citation>
    <scope>NUCLEOTIDE SEQUENCE</scope>
    <source>
        <strain evidence="5">1303</strain>
        <strain evidence="2">1310</strain>
    </source>
</reference>
<evidence type="ECO:0000313" key="5">
    <source>
        <dbReference type="Proteomes" id="UP000503144"/>
    </source>
</evidence>
<accession>A0AAE6ZML6</accession>
<reference evidence="4" key="1">
    <citation type="submission" date="2020-04" db="EMBL/GenBank/DDBJ databases">
        <authorList>
            <person name="Kittiwongwattana C."/>
        </authorList>
    </citation>
    <scope>NUCLEOTIDE SEQUENCE [LARGE SCALE GENOMIC DNA]</scope>
    <source>
        <strain evidence="3 5">1303</strain>
        <strain evidence="4">1310</strain>
    </source>
</reference>
<dbReference type="Proteomes" id="UP000503144">
    <property type="component" value="Chromosome"/>
</dbReference>
<dbReference type="EMBL" id="CP051205">
    <property type="protein sequence ID" value="QJB34913.1"/>
    <property type="molecule type" value="Genomic_DNA"/>
</dbReference>
<evidence type="ECO:0008006" key="6">
    <source>
        <dbReference type="Google" id="ProtNLM"/>
    </source>
</evidence>
<dbReference type="RefSeq" id="WP_168809456.1">
    <property type="nucleotide sequence ID" value="NZ_CP051204.2"/>
</dbReference>
<evidence type="ECO:0000313" key="4">
    <source>
        <dbReference type="Proteomes" id="UP000502421"/>
    </source>
</evidence>
<evidence type="ECO:0000313" key="3">
    <source>
        <dbReference type="EMBL" id="QJB41424.1"/>
    </source>
</evidence>
<gene>
    <name evidence="3" type="ORF">HF324_27715</name>
    <name evidence="2" type="ORF">HF329_27855</name>
</gene>
<feature type="signal peptide" evidence="1">
    <location>
        <begin position="1"/>
        <end position="19"/>
    </location>
</feature>
<proteinExistence type="predicted"/>
<dbReference type="KEGG" id="coy:HF329_27855"/>
<feature type="chain" id="PRO_5042019728" description="TerB family tellurite resistance protein" evidence="1">
    <location>
        <begin position="20"/>
        <end position="208"/>
    </location>
</feature>
<dbReference type="AlphaFoldDB" id="A0AAE6ZML6"/>
<evidence type="ECO:0000256" key="1">
    <source>
        <dbReference type="SAM" id="SignalP"/>
    </source>
</evidence>
<protein>
    <recommendedName>
        <fullName evidence="6">TerB family tellurite resistance protein</fullName>
    </recommendedName>
</protein>
<keyword evidence="5" id="KW-1185">Reference proteome</keyword>
<sequence length="208" mass="23761">MKMGLLLFFFLLVVYSASAQLLGGIFSQNKTQVKYYMEQIAVLKAYKGVLKTGYCVVKDGAGLVSDIRNGEFSLHKNYFNSLSAVSTRVSSNSRAKAVYEMVSEVSRGTSRIGPYLSNLPYSTSETLRDMLLRGSESASRELDEMLLIIEDGQTEMTEDARLQAIDRIYFQLQRLYGHQMQLLRNIYALSEYYRGRQADIDRYKKIFD</sequence>